<feature type="compositionally biased region" description="Low complexity" evidence="1">
    <location>
        <begin position="56"/>
        <end position="71"/>
    </location>
</feature>
<sequence>MNTKASVAYGWGVLILAGGGAYYFAKRSINSDRAERASKIEQERQYIQRLRETEYPSKPATTKSSTTTPTPTVEPPRDPSIVSRPDPAPVSHESTDVNGEKFAASQTFRSRKGDRFS</sequence>
<dbReference type="Proteomes" id="UP000503462">
    <property type="component" value="Chromosome 5"/>
</dbReference>
<evidence type="ECO:0000313" key="4">
    <source>
        <dbReference type="Proteomes" id="UP000503462"/>
    </source>
</evidence>
<dbReference type="PANTHER" id="PTHR41800:SF1">
    <property type="entry name" value="EXPRESSED PROTEIN"/>
    <property type="match status" value="1"/>
</dbReference>
<reference evidence="3 4" key="1">
    <citation type="journal article" date="2016" name="Sci. Rep.">
        <title>Peltaster fructicola genome reveals evolution from an invasive phytopathogen to an ectophytic parasite.</title>
        <authorList>
            <person name="Xu C."/>
            <person name="Chen H."/>
            <person name="Gleason M.L."/>
            <person name="Xu J.R."/>
            <person name="Liu H."/>
            <person name="Zhang R."/>
            <person name="Sun G."/>
        </authorList>
    </citation>
    <scope>NUCLEOTIDE SEQUENCE [LARGE SCALE GENOMIC DNA]</scope>
    <source>
        <strain evidence="3 4">LNHT1506</strain>
    </source>
</reference>
<keyword evidence="2" id="KW-0812">Transmembrane</keyword>
<organism evidence="3 4">
    <name type="scientific">Peltaster fructicola</name>
    <dbReference type="NCBI Taxonomy" id="286661"/>
    <lineage>
        <taxon>Eukaryota</taxon>
        <taxon>Fungi</taxon>
        <taxon>Dikarya</taxon>
        <taxon>Ascomycota</taxon>
        <taxon>Pezizomycotina</taxon>
        <taxon>Dothideomycetes</taxon>
        <taxon>Dothideomycetes incertae sedis</taxon>
        <taxon>Peltaster</taxon>
    </lineage>
</organism>
<dbReference type="PANTHER" id="PTHR41800">
    <property type="entry name" value="EXPRESSED PROTEIN"/>
    <property type="match status" value="1"/>
</dbReference>
<keyword evidence="2" id="KW-0472">Membrane</keyword>
<evidence type="ECO:0000256" key="1">
    <source>
        <dbReference type="SAM" id="MobiDB-lite"/>
    </source>
</evidence>
<keyword evidence="4" id="KW-1185">Reference proteome</keyword>
<protein>
    <submittedName>
        <fullName evidence="3">Uncharacterized protein</fullName>
    </submittedName>
</protein>
<dbReference type="OrthoDB" id="2559326at2759"/>
<evidence type="ECO:0000256" key="2">
    <source>
        <dbReference type="SAM" id="Phobius"/>
    </source>
</evidence>
<dbReference type="Pfam" id="PF15932">
    <property type="entry name" value="DUF4748"/>
    <property type="match status" value="1"/>
</dbReference>
<dbReference type="InterPro" id="IPR031833">
    <property type="entry name" value="DUF4748"/>
</dbReference>
<proteinExistence type="predicted"/>
<accession>A0A6H0Y3V5</accession>
<keyword evidence="2" id="KW-1133">Transmembrane helix</keyword>
<dbReference type="EMBL" id="CP051143">
    <property type="protein sequence ID" value="QIX01683.1"/>
    <property type="molecule type" value="Genomic_DNA"/>
</dbReference>
<name>A0A6H0Y3V5_9PEZI</name>
<feature type="region of interest" description="Disordered" evidence="1">
    <location>
        <begin position="49"/>
        <end position="117"/>
    </location>
</feature>
<dbReference type="AlphaFoldDB" id="A0A6H0Y3V5"/>
<gene>
    <name evidence="3" type="ORF">AMS68_007200</name>
</gene>
<evidence type="ECO:0000313" key="3">
    <source>
        <dbReference type="EMBL" id="QIX01683.1"/>
    </source>
</evidence>
<feature type="transmembrane region" description="Helical" evidence="2">
    <location>
        <begin position="6"/>
        <end position="25"/>
    </location>
</feature>